<dbReference type="SMART" id="SM01362">
    <property type="entry name" value="DUF663"/>
    <property type="match status" value="1"/>
</dbReference>
<evidence type="ECO:0000313" key="10">
    <source>
        <dbReference type="Proteomes" id="UP001186944"/>
    </source>
</evidence>
<feature type="domain" description="Bms1-type G" evidence="8">
    <location>
        <begin position="86"/>
        <end position="246"/>
    </location>
</feature>
<dbReference type="PANTHER" id="PTHR12858:SF1">
    <property type="entry name" value="PRE-RRNA-PROCESSING PROTEIN TSR1 HOMOLOG"/>
    <property type="match status" value="1"/>
</dbReference>
<gene>
    <name evidence="9" type="ORF">FSP39_005723</name>
</gene>
<comment type="function">
    <text evidence="4">Required during maturation of the 40S ribosomal subunit in the nucleolus.</text>
</comment>
<dbReference type="EMBL" id="VSWD01000005">
    <property type="protein sequence ID" value="KAK3101708.1"/>
    <property type="molecule type" value="Genomic_DNA"/>
</dbReference>
<feature type="region of interest" description="Disordered" evidence="7">
    <location>
        <begin position="341"/>
        <end position="446"/>
    </location>
</feature>
<dbReference type="GO" id="GO:0030688">
    <property type="term" value="C:preribosome, small subunit precursor"/>
    <property type="evidence" value="ECO:0007669"/>
    <property type="project" value="TreeGrafter"/>
</dbReference>
<dbReference type="PROSITE" id="PS51714">
    <property type="entry name" value="G_BMS1"/>
    <property type="match status" value="1"/>
</dbReference>
<evidence type="ECO:0000256" key="1">
    <source>
        <dbReference type="ARBA" id="ARBA00004604"/>
    </source>
</evidence>
<evidence type="ECO:0000256" key="6">
    <source>
        <dbReference type="ARBA" id="ARBA00040070"/>
    </source>
</evidence>
<proteinExistence type="inferred from homology"/>
<sequence>MALDTEHVHRPGALKQQNKPHKHGKHKSKGQLDREVRGRVSVKAVTKRNKGVQRRQDRKQHAEQVRKQKREEVLNKKRNRGGSSSPPHFVTVIPLCHGVNTKSAVEVLKSCDETATITENEQGIIHLSIPRFKQRISLYVPQQGNLHAVLDAAKIADSLLFLVSSEDPVIDDQGEEILTCLFGQGLPAITLAVQGLKTLPQKKQNEARKHIQKVLEKRFPQEKFHSLDSPQDGILMVRQITNQKLRTIYYREHRSHLIAENIEFEIENESSEVGTLKLTGYLRGRNLSVNSLVHLPGWGDYQMIQIDAVQDPNPLNQKSGKQKQKQDDAMVNMDEESIRMLEKADPSKQTSLQSEVIPDEMEGEQTWPTEDELAEAESHAKKKTVKRVPKGTSEYQAAWIVDSDEEEIDDEDEDDDDEEDDDDMMMDDTQGDDSDEGSEENEEYETLTVTEVDDAEKYDDEMDMDEEKIILEKIKEEKSHVMFPDEIDTPMDKSARNRFARYRGLKSFRTSPWDPKENLPQDYARIFQFGDFKRTRKRILAEKDDEGVMCGWYIRVHIANVPKEFMESYKPGTPVTMFGLLPQEQKLSVVNFLITRCGNFSSPIKSKERLVFHVGFRRYSACPIFSQHTNANKQKFERFLSKDTATMATVYAPITFPPVPVLVFKVQLDGEHVLVAMGSVHSVNPDRIVAKRIVLSGYPFKINRKSAVIRYMFFNREDIMWFKPVELRTKWGRRGHIKEPLGTHGHMKCIFDGQLKSQDTVLMNLYKRVFPKWTYNPFVSNPPTMSDRNTETMEEEGTAYEMFD</sequence>
<feature type="compositionally biased region" description="Acidic residues" evidence="7">
    <location>
        <begin position="792"/>
        <end position="804"/>
    </location>
</feature>
<evidence type="ECO:0000256" key="2">
    <source>
        <dbReference type="ARBA" id="ARBA00022517"/>
    </source>
</evidence>
<dbReference type="GO" id="GO:0000462">
    <property type="term" value="P:maturation of SSU-rRNA from tricistronic rRNA transcript (SSU-rRNA, 5.8S rRNA, LSU-rRNA)"/>
    <property type="evidence" value="ECO:0007669"/>
    <property type="project" value="TreeGrafter"/>
</dbReference>
<keyword evidence="10" id="KW-1185">Reference proteome</keyword>
<dbReference type="Pfam" id="PF04950">
    <property type="entry name" value="RIBIOP_C"/>
    <property type="match status" value="1"/>
</dbReference>
<evidence type="ECO:0000256" key="4">
    <source>
        <dbReference type="ARBA" id="ARBA00037087"/>
    </source>
</evidence>
<keyword evidence="3" id="KW-0539">Nucleus</keyword>
<feature type="compositionally biased region" description="Basic residues" evidence="7">
    <location>
        <begin position="380"/>
        <end position="389"/>
    </location>
</feature>
<evidence type="ECO:0000256" key="5">
    <source>
        <dbReference type="ARBA" id="ARBA00038288"/>
    </source>
</evidence>
<evidence type="ECO:0000256" key="3">
    <source>
        <dbReference type="ARBA" id="ARBA00023242"/>
    </source>
</evidence>
<evidence type="ECO:0000313" key="9">
    <source>
        <dbReference type="EMBL" id="KAK3101708.1"/>
    </source>
</evidence>
<feature type="compositionally biased region" description="Basic residues" evidence="7">
    <location>
        <begin position="18"/>
        <end position="29"/>
    </location>
</feature>
<accession>A0AA88YBB3</accession>
<dbReference type="PANTHER" id="PTHR12858">
    <property type="entry name" value="RIBOSOME BIOGENESIS PROTEIN"/>
    <property type="match status" value="1"/>
</dbReference>
<dbReference type="GO" id="GO:0005525">
    <property type="term" value="F:GTP binding"/>
    <property type="evidence" value="ECO:0007669"/>
    <property type="project" value="TreeGrafter"/>
</dbReference>
<dbReference type="GO" id="GO:0034511">
    <property type="term" value="F:U3 snoRNA binding"/>
    <property type="evidence" value="ECO:0007669"/>
    <property type="project" value="TreeGrafter"/>
</dbReference>
<dbReference type="Pfam" id="PF22298">
    <property type="entry name" value="Tsr1_G-like"/>
    <property type="match status" value="1"/>
</dbReference>
<evidence type="ECO:0000256" key="7">
    <source>
        <dbReference type="SAM" id="MobiDB-lite"/>
    </source>
</evidence>
<dbReference type="InterPro" id="IPR012948">
    <property type="entry name" value="AARP2CN"/>
</dbReference>
<dbReference type="InterPro" id="IPR039761">
    <property type="entry name" value="Bms1/Tsr1"/>
</dbReference>
<feature type="compositionally biased region" description="Acidic residues" evidence="7">
    <location>
        <begin position="402"/>
        <end position="446"/>
    </location>
</feature>
<feature type="compositionally biased region" description="Acidic residues" evidence="7">
    <location>
        <begin position="357"/>
        <end position="375"/>
    </location>
</feature>
<evidence type="ECO:0000259" key="8">
    <source>
        <dbReference type="PROSITE" id="PS51714"/>
    </source>
</evidence>
<dbReference type="InterPro" id="IPR007034">
    <property type="entry name" value="BMS1_TSR1_C"/>
</dbReference>
<dbReference type="Proteomes" id="UP001186944">
    <property type="component" value="Unassembled WGS sequence"/>
</dbReference>
<comment type="subcellular location">
    <subcellularLocation>
        <location evidence="1">Nucleus</location>
        <location evidence="1">Nucleolus</location>
    </subcellularLocation>
</comment>
<feature type="compositionally biased region" description="Basic residues" evidence="7">
    <location>
        <begin position="45"/>
        <end position="58"/>
    </location>
</feature>
<dbReference type="GO" id="GO:0003924">
    <property type="term" value="F:GTPase activity"/>
    <property type="evidence" value="ECO:0007669"/>
    <property type="project" value="TreeGrafter"/>
</dbReference>
<dbReference type="GO" id="GO:0000479">
    <property type="term" value="P:endonucleolytic cleavage of tricistronic rRNA transcript (SSU-rRNA, 5.8S rRNA, LSU-rRNA)"/>
    <property type="evidence" value="ECO:0007669"/>
    <property type="project" value="TreeGrafter"/>
</dbReference>
<reference evidence="9" key="1">
    <citation type="submission" date="2019-08" db="EMBL/GenBank/DDBJ databases">
        <title>The improved chromosome-level genome for the pearl oyster Pinctada fucata martensii using PacBio sequencing and Hi-C.</title>
        <authorList>
            <person name="Zheng Z."/>
        </authorList>
    </citation>
    <scope>NUCLEOTIDE SEQUENCE</scope>
    <source>
        <strain evidence="9">ZZ-2019</strain>
        <tissue evidence="9">Adductor muscle</tissue>
    </source>
</reference>
<feature type="region of interest" description="Disordered" evidence="7">
    <location>
        <begin position="1"/>
        <end position="87"/>
    </location>
</feature>
<name>A0AA88YBB3_PINIB</name>
<keyword evidence="2" id="KW-0690">Ribosome biogenesis</keyword>
<organism evidence="9 10">
    <name type="scientific">Pinctada imbricata</name>
    <name type="common">Atlantic pearl-oyster</name>
    <name type="synonym">Pinctada martensii</name>
    <dbReference type="NCBI Taxonomy" id="66713"/>
    <lineage>
        <taxon>Eukaryota</taxon>
        <taxon>Metazoa</taxon>
        <taxon>Spiralia</taxon>
        <taxon>Lophotrochozoa</taxon>
        <taxon>Mollusca</taxon>
        <taxon>Bivalvia</taxon>
        <taxon>Autobranchia</taxon>
        <taxon>Pteriomorphia</taxon>
        <taxon>Pterioida</taxon>
        <taxon>Pterioidea</taxon>
        <taxon>Pteriidae</taxon>
        <taxon>Pinctada</taxon>
    </lineage>
</organism>
<comment type="similarity">
    <text evidence="5">Belongs to the TRAFAC class translation factor GTPase superfamily. Bms1-like GTPase family. TSR1 subfamily.</text>
</comment>
<dbReference type="AlphaFoldDB" id="A0AA88YBB3"/>
<dbReference type="InterPro" id="IPR030387">
    <property type="entry name" value="G_Bms1/Tsr1_dom"/>
</dbReference>
<protein>
    <recommendedName>
        <fullName evidence="6">Pre-rRNA-processing protein TSR1 homolog</fullName>
    </recommendedName>
</protein>
<comment type="caution">
    <text evidence="9">The sequence shown here is derived from an EMBL/GenBank/DDBJ whole genome shotgun (WGS) entry which is preliminary data.</text>
</comment>
<feature type="compositionally biased region" description="Basic and acidic residues" evidence="7">
    <location>
        <begin position="59"/>
        <end position="75"/>
    </location>
</feature>
<feature type="region of interest" description="Disordered" evidence="7">
    <location>
        <begin position="784"/>
        <end position="804"/>
    </location>
</feature>
<dbReference type="Pfam" id="PF08142">
    <property type="entry name" value="AARP2CN"/>
    <property type="match status" value="1"/>
</dbReference>
<dbReference type="GO" id="GO:0005730">
    <property type="term" value="C:nucleolus"/>
    <property type="evidence" value="ECO:0007669"/>
    <property type="project" value="UniProtKB-SubCell"/>
</dbReference>
<dbReference type="SMART" id="SM00785">
    <property type="entry name" value="AARP2CN"/>
    <property type="match status" value="1"/>
</dbReference>
<feature type="region of interest" description="Disordered" evidence="7">
    <location>
        <begin position="311"/>
        <end position="330"/>
    </location>
</feature>